<gene>
    <name evidence="2" type="ORF">FUG_LOCUS535099</name>
    <name evidence="1" type="ORF">MDCFG202_LOCUS17257</name>
</gene>
<reference evidence="2" key="1">
    <citation type="submission" date="2019-04" db="EMBL/GenBank/DDBJ databases">
        <authorList>
            <person name="Melise S."/>
            <person name="Noan J."/>
            <person name="Okalmin O."/>
        </authorList>
    </citation>
    <scope>NUCLEOTIDE SEQUENCE</scope>
    <source>
        <strain evidence="2">FN9</strain>
    </source>
</reference>
<dbReference type="Proteomes" id="UP000746612">
    <property type="component" value="Unassembled WGS sequence"/>
</dbReference>
<protein>
    <submittedName>
        <fullName evidence="2">Uncharacterized protein</fullName>
    </submittedName>
</protein>
<dbReference type="AlphaFoldDB" id="A0A4E9EM07"/>
<name>A0A4E9EM07_GIBZA</name>
<sequence>MTVAKVILVDKAVITRLAYDHVEIAIEDETGHLHIRKYEQYYKTMYETQYIMRMNLADQWKWVLK</sequence>
<dbReference type="EMBL" id="CAAKMV010000176">
    <property type="protein sequence ID" value="VIO63530.1"/>
    <property type="molecule type" value="Genomic_DNA"/>
</dbReference>
<evidence type="ECO:0000313" key="2">
    <source>
        <dbReference type="EMBL" id="VIO63530.1"/>
    </source>
</evidence>
<dbReference type="EMBL" id="CAJPIJ010000047">
    <property type="protein sequence ID" value="CAG1964044.1"/>
    <property type="molecule type" value="Genomic_DNA"/>
</dbReference>
<accession>A0A4E9EM07</accession>
<reference evidence="1" key="2">
    <citation type="submission" date="2021-03" db="EMBL/GenBank/DDBJ databases">
        <authorList>
            <person name="Alouane T."/>
            <person name="Langin T."/>
            <person name="Bonhomme L."/>
        </authorList>
    </citation>
    <scope>NUCLEOTIDE SEQUENCE</scope>
    <source>
        <strain evidence="1">MDC_Fg202</strain>
    </source>
</reference>
<proteinExistence type="predicted"/>
<evidence type="ECO:0000313" key="1">
    <source>
        <dbReference type="EMBL" id="CAG1964044.1"/>
    </source>
</evidence>
<organism evidence="2">
    <name type="scientific">Gibberella zeae</name>
    <name type="common">Wheat head blight fungus</name>
    <name type="synonym">Fusarium graminearum</name>
    <dbReference type="NCBI Taxonomy" id="5518"/>
    <lineage>
        <taxon>Eukaryota</taxon>
        <taxon>Fungi</taxon>
        <taxon>Dikarya</taxon>
        <taxon>Ascomycota</taxon>
        <taxon>Pezizomycotina</taxon>
        <taxon>Sordariomycetes</taxon>
        <taxon>Hypocreomycetidae</taxon>
        <taxon>Hypocreales</taxon>
        <taxon>Nectriaceae</taxon>
        <taxon>Fusarium</taxon>
    </lineage>
</organism>